<evidence type="ECO:0000313" key="3">
    <source>
        <dbReference type="Proteomes" id="UP000023435"/>
    </source>
</evidence>
<dbReference type="InterPro" id="IPR000014">
    <property type="entry name" value="PAS"/>
</dbReference>
<gene>
    <name evidence="2" type="ORF">AZ78_3923</name>
</gene>
<comment type="caution">
    <text evidence="2">The sequence shown here is derived from an EMBL/GenBank/DDBJ whole genome shotgun (WGS) entry which is preliminary data.</text>
</comment>
<dbReference type="CDD" id="cd00130">
    <property type="entry name" value="PAS"/>
    <property type="match status" value="1"/>
</dbReference>
<keyword evidence="3" id="KW-1185">Reference proteome</keyword>
<feature type="domain" description="PAS" evidence="1">
    <location>
        <begin position="1"/>
        <end position="50"/>
    </location>
</feature>
<dbReference type="InterPro" id="IPR035965">
    <property type="entry name" value="PAS-like_dom_sf"/>
</dbReference>
<protein>
    <submittedName>
        <fullName evidence="2">Sensory box histidine kinase/response regulator</fullName>
    </submittedName>
</protein>
<sequence length="50" mass="5823">MQSVVDYAIYMLDPEGFICNWNEGGRRIKGYEDEEVIGQHFSQFHVETAI</sequence>
<keyword evidence="2" id="KW-0808">Transferase</keyword>
<dbReference type="GO" id="GO:0016301">
    <property type="term" value="F:kinase activity"/>
    <property type="evidence" value="ECO:0007669"/>
    <property type="project" value="UniProtKB-KW"/>
</dbReference>
<dbReference type="Proteomes" id="UP000023435">
    <property type="component" value="Unassembled WGS sequence"/>
</dbReference>
<dbReference type="SUPFAM" id="SSF55785">
    <property type="entry name" value="PYP-like sensor domain (PAS domain)"/>
    <property type="match status" value="1"/>
</dbReference>
<keyword evidence="2" id="KW-0418">Kinase</keyword>
<dbReference type="PROSITE" id="PS50112">
    <property type="entry name" value="PAS"/>
    <property type="match status" value="1"/>
</dbReference>
<reference evidence="2 3" key="1">
    <citation type="journal article" date="2014" name="Genome Announc.">
        <title>Draft Genome Sequence of Lysobacter capsici AZ78, a Bacterium Antagonistic to Plant-Pathogenic Oomycetes.</title>
        <authorList>
            <person name="Puopolo G."/>
            <person name="Sonego P."/>
            <person name="Engelen K."/>
            <person name="Pertot I."/>
        </authorList>
    </citation>
    <scope>NUCLEOTIDE SEQUENCE [LARGE SCALE GENOMIC DNA]</scope>
    <source>
        <strain evidence="2 3">AZ78</strain>
    </source>
</reference>
<name>A0A120AHL6_9GAMM</name>
<evidence type="ECO:0000259" key="1">
    <source>
        <dbReference type="PROSITE" id="PS50112"/>
    </source>
</evidence>
<dbReference type="EMBL" id="JAJA02000001">
    <property type="protein sequence ID" value="KWS06367.1"/>
    <property type="molecule type" value="Genomic_DNA"/>
</dbReference>
<organism evidence="2 3">
    <name type="scientific">Lysobacter capsici AZ78</name>
    <dbReference type="NCBI Taxonomy" id="1444315"/>
    <lineage>
        <taxon>Bacteria</taxon>
        <taxon>Pseudomonadati</taxon>
        <taxon>Pseudomonadota</taxon>
        <taxon>Gammaproteobacteria</taxon>
        <taxon>Lysobacterales</taxon>
        <taxon>Lysobacteraceae</taxon>
        <taxon>Lysobacter</taxon>
    </lineage>
</organism>
<evidence type="ECO:0000313" key="2">
    <source>
        <dbReference type="EMBL" id="KWS06367.1"/>
    </source>
</evidence>
<dbReference type="AlphaFoldDB" id="A0A120AHL6"/>
<dbReference type="NCBIfam" id="TIGR00229">
    <property type="entry name" value="sensory_box"/>
    <property type="match status" value="1"/>
</dbReference>
<accession>A0A120AHL6</accession>
<proteinExistence type="predicted"/>
<dbReference type="Gene3D" id="3.30.450.20">
    <property type="entry name" value="PAS domain"/>
    <property type="match status" value="1"/>
</dbReference>